<keyword evidence="3" id="KW-1185">Reference proteome</keyword>
<evidence type="ECO:0000313" key="2">
    <source>
        <dbReference type="EMBL" id="KAF0567388.1"/>
    </source>
</evidence>
<reference evidence="2 3" key="1">
    <citation type="submission" date="2019-09" db="EMBL/GenBank/DDBJ databases">
        <title>Draft genome sequence of Psychrobacter nivimaris LAMA 639, in search for biotechnological relevant genes.</title>
        <authorList>
            <person name="Lima A.O.S."/>
            <person name="Staloch B.E.K."/>
            <person name="Freitas R.C."/>
            <person name="Niero H."/>
            <person name="Silva M.A.C."/>
        </authorList>
    </citation>
    <scope>NUCLEOTIDE SEQUENCE [LARGE SCALE GENOMIC DNA]</scope>
    <source>
        <strain evidence="2 3">LAMA 639</strain>
    </source>
</reference>
<dbReference type="AlphaFoldDB" id="A0A6N7BSV6"/>
<comment type="caution">
    <text evidence="2">The sequence shown here is derived from an EMBL/GenBank/DDBJ whole genome shotgun (WGS) entry which is preliminary data.</text>
</comment>
<evidence type="ECO:0000313" key="3">
    <source>
        <dbReference type="Proteomes" id="UP000471465"/>
    </source>
</evidence>
<sequence>MKQIIFLSFWAMFGAFVTHQALADTVIIDDKEFQVVEIDGEKLVSNEWQPTTEQGYTDEYRASEQYQTVKAANETLRRIKDGEL</sequence>
<organism evidence="2 3">
    <name type="scientific">Psychrobacter nivimaris</name>
    <dbReference type="NCBI Taxonomy" id="281738"/>
    <lineage>
        <taxon>Bacteria</taxon>
        <taxon>Pseudomonadati</taxon>
        <taxon>Pseudomonadota</taxon>
        <taxon>Gammaproteobacteria</taxon>
        <taxon>Moraxellales</taxon>
        <taxon>Moraxellaceae</taxon>
        <taxon>Psychrobacter</taxon>
    </lineage>
</organism>
<name>A0A6N7BSV6_9GAMM</name>
<gene>
    <name evidence="2" type="ORF">FQV37_2244</name>
</gene>
<dbReference type="Proteomes" id="UP000471465">
    <property type="component" value="Unassembled WGS sequence"/>
</dbReference>
<keyword evidence="1" id="KW-0732">Signal</keyword>
<feature type="signal peptide" evidence="1">
    <location>
        <begin position="1"/>
        <end position="23"/>
    </location>
</feature>
<evidence type="ECO:0000256" key="1">
    <source>
        <dbReference type="SAM" id="SignalP"/>
    </source>
</evidence>
<accession>A0A6N7BSV6</accession>
<feature type="chain" id="PRO_5026788715" evidence="1">
    <location>
        <begin position="24"/>
        <end position="84"/>
    </location>
</feature>
<dbReference type="EMBL" id="VZIZ01000049">
    <property type="protein sequence ID" value="KAF0567388.1"/>
    <property type="molecule type" value="Genomic_DNA"/>
</dbReference>
<proteinExistence type="predicted"/>
<dbReference type="RefSeq" id="WP_160023747.1">
    <property type="nucleotide sequence ID" value="NZ_VZIZ01000049.1"/>
</dbReference>
<protein>
    <submittedName>
        <fullName evidence="2">Uncharacterized protein</fullName>
    </submittedName>
</protein>